<dbReference type="SUPFAM" id="SSF56712">
    <property type="entry name" value="Prokaryotic type I DNA topoisomerase"/>
    <property type="match status" value="1"/>
</dbReference>
<dbReference type="KEGG" id="caby:Cabys_70"/>
<evidence type="ECO:0000256" key="8">
    <source>
        <dbReference type="ARBA" id="ARBA00023125"/>
    </source>
</evidence>
<dbReference type="HOGENOM" id="CLU_002929_4_3_0"/>
<evidence type="ECO:0000313" key="13">
    <source>
        <dbReference type="EMBL" id="APF16821.1"/>
    </source>
</evidence>
<dbReference type="InterPro" id="IPR000380">
    <property type="entry name" value="Topo_IA"/>
</dbReference>
<comment type="similarity">
    <text evidence="2 10">Belongs to the type IA topoisomerase family.</text>
</comment>
<evidence type="ECO:0000256" key="9">
    <source>
        <dbReference type="ARBA" id="ARBA00023235"/>
    </source>
</evidence>
<dbReference type="RefSeq" id="WP_006927518.1">
    <property type="nucleotide sequence ID" value="NZ_CM001402.1"/>
</dbReference>
<dbReference type="InterPro" id="IPR005733">
    <property type="entry name" value="TopoI_bac-type"/>
</dbReference>
<dbReference type="AlphaFoldDB" id="H1XUM2"/>
<evidence type="ECO:0000313" key="14">
    <source>
        <dbReference type="EMBL" id="EHO40521.1"/>
    </source>
</evidence>
<feature type="site" description="Interaction with DNA" evidence="10">
    <location>
        <position position="159"/>
    </location>
</feature>
<dbReference type="InterPro" id="IPR006171">
    <property type="entry name" value="TOPRIM_dom"/>
</dbReference>
<dbReference type="InterPro" id="IPR023405">
    <property type="entry name" value="Topo_IA_core_domain"/>
</dbReference>
<comment type="function">
    <text evidence="10">Releases the supercoiling and torsional tension of DNA, which is introduced during the DNA replication and transcription, by transiently cleaving and rejoining one strand of the DNA duplex. Introduces a single-strand break via transesterification at a target site in duplex DNA. The scissile phosphodiester is attacked by the catalytic tyrosine of the enzyme, resulting in the formation of a DNA-(5'-phosphotyrosyl)-enzyme intermediate and the expulsion of a 3'-OH DNA strand. The free DNA strand then undergoes passage around the unbroken strand, thus removing DNA supercoils. Finally, in the religation step, the DNA 3'-OH attacks the covalent intermediate to expel the active-site tyrosine and restore the DNA phosphodiester backbone.</text>
</comment>
<evidence type="ECO:0000256" key="3">
    <source>
        <dbReference type="ARBA" id="ARBA00022723"/>
    </source>
</evidence>
<dbReference type="NCBIfam" id="TIGR01051">
    <property type="entry name" value="topA_bact"/>
    <property type="match status" value="1"/>
</dbReference>
<feature type="site" description="Interaction with DNA" evidence="10">
    <location>
        <position position="144"/>
    </location>
</feature>
<dbReference type="GO" id="GO:0008270">
    <property type="term" value="F:zinc ion binding"/>
    <property type="evidence" value="ECO:0007669"/>
    <property type="project" value="UniProtKB-KW"/>
</dbReference>
<evidence type="ECO:0000313" key="16">
    <source>
        <dbReference type="Proteomes" id="UP000183868"/>
    </source>
</evidence>
<dbReference type="GO" id="GO:0005694">
    <property type="term" value="C:chromosome"/>
    <property type="evidence" value="ECO:0007669"/>
    <property type="project" value="InterPro"/>
</dbReference>
<keyword evidence="3" id="KW-0479">Metal-binding</keyword>
<dbReference type="Proteomes" id="UP000004671">
    <property type="component" value="Chromosome"/>
</dbReference>
<dbReference type="InterPro" id="IPR003601">
    <property type="entry name" value="Topo_IA_2"/>
</dbReference>
<dbReference type="InterPro" id="IPR023406">
    <property type="entry name" value="Topo_IA_AS"/>
</dbReference>
<name>H1XUM2_CALAY</name>
<accession>H1XUM2</accession>
<dbReference type="PROSITE" id="PS50880">
    <property type="entry name" value="TOPRIM"/>
    <property type="match status" value="1"/>
</dbReference>
<dbReference type="InterPro" id="IPR013826">
    <property type="entry name" value="Topo_IA_cen_sub3"/>
</dbReference>
<feature type="site" description="Interaction with DNA" evidence="10">
    <location>
        <position position="305"/>
    </location>
</feature>
<dbReference type="Gene3D" id="2.70.20.10">
    <property type="entry name" value="Topoisomerase I, domain 3"/>
    <property type="match status" value="1"/>
</dbReference>
<feature type="domain" description="Topo IA-type catalytic" evidence="12">
    <location>
        <begin position="133"/>
        <end position="567"/>
    </location>
</feature>
<dbReference type="PaxDb" id="880073-Calab_0884"/>
<dbReference type="Pfam" id="PF01396">
    <property type="entry name" value="Zn_ribbon_Top1"/>
    <property type="match status" value="3"/>
</dbReference>
<sequence length="744" mass="85162">MAANNKKSLVVVESPAKARTINKYLGPDYEVAASIGHIIDLPKSKLGVSIEEGFKPQYVRIRGKEKIIKELKQKAKNSDKIYLATDPDREGEAIAYHISSILDKPESDVLRVEFNEITKAAVDQAMRHPRKIDMNRVYSQQARRVLDRIVGYKISPFLWEVIYRGLSAGRVQSVALRLICEREEEIRKFKPEEFWNIFALVQPQNNSPFKAKLIKFNNKKIKIENEEQAKTHLERLKQLPFVISLVERKKVKRQPPPPFITSTLQQVAARQLRMSTKRIMAIAQSLYEGVEIPGQGSVGLITYMRTDSTRISEQAIENVRHFIQEHVGAEFLPDKARHFKSKKSAQDAHEAIRPTYINPDFSPEALKDKLSREQYRLYDLIWKRFVACQMKPAEFEKTTVEVQAGEYLFQATGEVLTFPGFMKIYKEDVMEENGKVSAQDIPAGLEQGVSCELKELIPEQNFTKPPARYTESTLVKELDRLGIGRPSTYAQIISTILQRKYVERKEQKLYATELGEMVNKILVKSFPDLFNVSFTAKMEEKLDQIAHNGDSYEKVMNEFYQPLISDLEKVKNQKSELKALLTEKTEEVCDKCGRPMVIRWGRNGRFLACTGYPECKNTKPLENEEPQATDEVCEKCGSPMVIKRGRYGAFMACSNYPECKNTRPLSTGVSCPKEGCDGKIVERRSKKGRVFYGCSNYPNCDFVSWDKPVNRECPACGNRYMVEKNLKSKGLIVRCPSCKYEEPT</sequence>
<dbReference type="InterPro" id="IPR028612">
    <property type="entry name" value="Topoisom_1_IA"/>
</dbReference>
<dbReference type="SMART" id="SM00436">
    <property type="entry name" value="TOP1Bc"/>
    <property type="match status" value="1"/>
</dbReference>
<dbReference type="GO" id="GO:0003677">
    <property type="term" value="F:DNA binding"/>
    <property type="evidence" value="ECO:0007669"/>
    <property type="project" value="UniProtKB-KW"/>
</dbReference>
<dbReference type="SMART" id="SM00493">
    <property type="entry name" value="TOPRIM"/>
    <property type="match status" value="1"/>
</dbReference>
<evidence type="ECO:0000259" key="12">
    <source>
        <dbReference type="PROSITE" id="PS52039"/>
    </source>
</evidence>
<dbReference type="EC" id="5.6.2.1" evidence="10"/>
<dbReference type="Gene3D" id="1.10.290.10">
    <property type="entry name" value="Topoisomerase I, domain 4"/>
    <property type="match status" value="1"/>
</dbReference>
<protein>
    <recommendedName>
        <fullName evidence="10">DNA topoisomerase 1</fullName>
        <ecNumber evidence="10">5.6.2.1</ecNumber>
    </recommendedName>
    <alternativeName>
        <fullName evidence="10">DNA topoisomerase I</fullName>
    </alternativeName>
</protein>
<dbReference type="InterPro" id="IPR013497">
    <property type="entry name" value="Topo_IA_cen"/>
</dbReference>
<dbReference type="OrthoDB" id="9804262at2"/>
<dbReference type="Gene3D" id="3.30.65.10">
    <property type="entry name" value="Bacterial Topoisomerase I, domain 1"/>
    <property type="match status" value="3"/>
</dbReference>
<keyword evidence="5" id="KW-0862">Zinc</keyword>
<feature type="site" description="Interaction with DNA" evidence="10">
    <location>
        <position position="152"/>
    </location>
</feature>
<keyword evidence="8 10" id="KW-0238">DNA-binding</keyword>
<evidence type="ECO:0000256" key="5">
    <source>
        <dbReference type="ARBA" id="ARBA00022833"/>
    </source>
</evidence>
<dbReference type="PANTHER" id="PTHR42785">
    <property type="entry name" value="DNA TOPOISOMERASE, TYPE IA, CORE"/>
    <property type="match status" value="1"/>
</dbReference>
<dbReference type="PROSITE" id="PS00396">
    <property type="entry name" value="TOPO_IA_1"/>
    <property type="match status" value="1"/>
</dbReference>
<evidence type="ECO:0000313" key="15">
    <source>
        <dbReference type="Proteomes" id="UP000004671"/>
    </source>
</evidence>
<reference evidence="14 15" key="1">
    <citation type="submission" date="2011-09" db="EMBL/GenBank/DDBJ databases">
        <title>The permanent draft genome of Caldithrix abyssi DSM 13497.</title>
        <authorList>
            <consortium name="US DOE Joint Genome Institute (JGI-PGF)"/>
            <person name="Lucas S."/>
            <person name="Han J."/>
            <person name="Lapidus A."/>
            <person name="Bruce D."/>
            <person name="Goodwin L."/>
            <person name="Pitluck S."/>
            <person name="Peters L."/>
            <person name="Kyrpides N."/>
            <person name="Mavromatis K."/>
            <person name="Ivanova N."/>
            <person name="Mikhailova N."/>
            <person name="Chertkov O."/>
            <person name="Detter J.C."/>
            <person name="Tapia R."/>
            <person name="Han C."/>
            <person name="Land M."/>
            <person name="Hauser L."/>
            <person name="Markowitz V."/>
            <person name="Cheng J.-F."/>
            <person name="Hugenholtz P."/>
            <person name="Woyke T."/>
            <person name="Wu D."/>
            <person name="Spring S."/>
            <person name="Brambilla E."/>
            <person name="Klenk H.-P."/>
            <person name="Eisen J.A."/>
        </authorList>
    </citation>
    <scope>NUCLEOTIDE SEQUENCE [LARGE SCALE GENOMIC DNA]</scope>
    <source>
        <strain evidence="14 15">DSM 13497</strain>
    </source>
</reference>
<keyword evidence="7 10" id="KW-0799">Topoisomerase</keyword>
<dbReference type="STRING" id="880073.Cabys_70"/>
<feature type="domain" description="Toprim" evidence="11">
    <location>
        <begin position="7"/>
        <end position="117"/>
    </location>
</feature>
<proteinExistence type="inferred from homology"/>
<dbReference type="PRINTS" id="PR00417">
    <property type="entry name" value="PRTPISMRASEI"/>
</dbReference>
<dbReference type="HAMAP" id="MF_00952">
    <property type="entry name" value="Topoisom_1_prok"/>
    <property type="match status" value="1"/>
</dbReference>
<dbReference type="Gene3D" id="3.40.50.140">
    <property type="match status" value="1"/>
</dbReference>
<dbReference type="SMART" id="SM00437">
    <property type="entry name" value="TOP1Ac"/>
    <property type="match status" value="1"/>
</dbReference>
<dbReference type="EMBL" id="CP018099">
    <property type="protein sequence ID" value="APF16821.1"/>
    <property type="molecule type" value="Genomic_DNA"/>
</dbReference>
<feature type="site" description="Interaction with DNA" evidence="10">
    <location>
        <position position="37"/>
    </location>
</feature>
<dbReference type="PROSITE" id="PS52039">
    <property type="entry name" value="TOPO_IA_2"/>
    <property type="match status" value="1"/>
</dbReference>
<dbReference type="Pfam" id="PF01751">
    <property type="entry name" value="Toprim"/>
    <property type="match status" value="1"/>
</dbReference>
<feature type="site" description="Interaction with DNA" evidence="10">
    <location>
        <position position="147"/>
    </location>
</feature>
<dbReference type="InterPro" id="IPR034149">
    <property type="entry name" value="TOPRIM_TopoI"/>
</dbReference>
<dbReference type="InterPro" id="IPR013498">
    <property type="entry name" value="Topo_IA_Znf"/>
</dbReference>
<dbReference type="SUPFAM" id="SSF57783">
    <property type="entry name" value="Zinc beta-ribbon"/>
    <property type="match status" value="1"/>
</dbReference>
<reference evidence="13 16" key="2">
    <citation type="submission" date="2016-11" db="EMBL/GenBank/DDBJ databases">
        <title>Genomic analysis of Caldithrix abyssi and proposal of a novel bacterial phylum Caldithrichaeota.</title>
        <authorList>
            <person name="Kublanov I."/>
            <person name="Sigalova O."/>
            <person name="Gavrilov S."/>
            <person name="Lebedinsky A."/>
            <person name="Ivanova N."/>
            <person name="Daum C."/>
            <person name="Reddy T."/>
            <person name="Klenk H.P."/>
            <person name="Goker M."/>
            <person name="Reva O."/>
            <person name="Miroshnichenko M."/>
            <person name="Kyprides N."/>
            <person name="Woyke T."/>
            <person name="Gelfand M."/>
        </authorList>
    </citation>
    <scope>NUCLEOTIDE SEQUENCE [LARGE SCALE GENOMIC DNA]</scope>
    <source>
        <strain evidence="13 16">LF13</strain>
    </source>
</reference>
<dbReference type="PANTHER" id="PTHR42785:SF1">
    <property type="entry name" value="DNA TOPOISOMERASE"/>
    <property type="match status" value="1"/>
</dbReference>
<keyword evidence="4" id="KW-0863">Zinc-finger</keyword>
<keyword evidence="6" id="KW-0460">Magnesium</keyword>
<keyword evidence="15" id="KW-1185">Reference proteome</keyword>
<evidence type="ECO:0000256" key="6">
    <source>
        <dbReference type="ARBA" id="ARBA00022842"/>
    </source>
</evidence>
<dbReference type="EMBL" id="CM001402">
    <property type="protein sequence ID" value="EHO40521.1"/>
    <property type="molecule type" value="Genomic_DNA"/>
</dbReference>
<dbReference type="CDD" id="cd03363">
    <property type="entry name" value="TOPRIM_TopoIA_TopoI"/>
    <property type="match status" value="1"/>
</dbReference>
<comment type="subunit">
    <text evidence="10">Monomer.</text>
</comment>
<evidence type="ECO:0000259" key="11">
    <source>
        <dbReference type="PROSITE" id="PS50880"/>
    </source>
</evidence>
<dbReference type="CDD" id="cd00186">
    <property type="entry name" value="TOP1Ac"/>
    <property type="match status" value="1"/>
</dbReference>
<feature type="active site" description="O-(5'-phospho-DNA)-tyrosine intermediate" evidence="10">
    <location>
        <position position="303"/>
    </location>
</feature>
<feature type="region of interest" description="Interaction with DNA" evidence="10">
    <location>
        <begin position="167"/>
        <end position="172"/>
    </location>
</feature>
<dbReference type="InterPro" id="IPR013825">
    <property type="entry name" value="Topo_IA_cen_sub2"/>
</dbReference>
<dbReference type="eggNOG" id="COG0550">
    <property type="taxonomic scope" value="Bacteria"/>
</dbReference>
<dbReference type="InParanoid" id="H1XUM2"/>
<evidence type="ECO:0000256" key="2">
    <source>
        <dbReference type="ARBA" id="ARBA00009446"/>
    </source>
</evidence>
<dbReference type="FunCoup" id="H1XUM2">
    <property type="interactions" value="517"/>
</dbReference>
<gene>
    <name evidence="10 13" type="primary">topA</name>
    <name evidence="13" type="ORF">Cabys_70</name>
    <name evidence="14" type="ORF">Calab_0884</name>
</gene>
<dbReference type="InterPro" id="IPR003602">
    <property type="entry name" value="Topo_IA_DNA-bd_dom"/>
</dbReference>
<evidence type="ECO:0000256" key="4">
    <source>
        <dbReference type="ARBA" id="ARBA00022771"/>
    </source>
</evidence>
<keyword evidence="9 10" id="KW-0413">Isomerase</keyword>
<dbReference type="GO" id="GO:0003917">
    <property type="term" value="F:DNA topoisomerase type I (single strand cut, ATP-independent) activity"/>
    <property type="evidence" value="ECO:0007669"/>
    <property type="project" value="UniProtKB-UniRule"/>
</dbReference>
<organism evidence="14 15">
    <name type="scientific">Caldithrix abyssi DSM 13497</name>
    <dbReference type="NCBI Taxonomy" id="880073"/>
    <lineage>
        <taxon>Bacteria</taxon>
        <taxon>Pseudomonadati</taxon>
        <taxon>Calditrichota</taxon>
        <taxon>Calditrichia</taxon>
        <taxon>Calditrichales</taxon>
        <taxon>Calditrichaceae</taxon>
        <taxon>Caldithrix</taxon>
    </lineage>
</organism>
<comment type="catalytic activity">
    <reaction evidence="1 10">
        <text>ATP-independent breakage of single-stranded DNA, followed by passage and rejoining.</text>
        <dbReference type="EC" id="5.6.2.1"/>
    </reaction>
</comment>
<dbReference type="Pfam" id="PF01131">
    <property type="entry name" value="Topoisom_bac"/>
    <property type="match status" value="1"/>
</dbReference>
<dbReference type="GO" id="GO:0006265">
    <property type="term" value="P:DNA topological change"/>
    <property type="evidence" value="ECO:0007669"/>
    <property type="project" value="UniProtKB-UniRule"/>
</dbReference>
<feature type="site" description="Interaction with DNA" evidence="10">
    <location>
        <position position="499"/>
    </location>
</feature>
<evidence type="ECO:0000256" key="10">
    <source>
        <dbReference type="HAMAP-Rule" id="MF_00952"/>
    </source>
</evidence>
<dbReference type="Gene3D" id="1.10.460.10">
    <property type="entry name" value="Topoisomerase I, domain 2"/>
    <property type="match status" value="1"/>
</dbReference>
<dbReference type="Proteomes" id="UP000183868">
    <property type="component" value="Chromosome"/>
</dbReference>
<dbReference type="InterPro" id="IPR013824">
    <property type="entry name" value="Topo_IA_cen_sub1"/>
</dbReference>
<feature type="site" description="Interaction with DNA" evidence="10">
    <location>
        <position position="143"/>
    </location>
</feature>
<evidence type="ECO:0000256" key="7">
    <source>
        <dbReference type="ARBA" id="ARBA00023029"/>
    </source>
</evidence>
<evidence type="ECO:0000256" key="1">
    <source>
        <dbReference type="ARBA" id="ARBA00000213"/>
    </source>
</evidence>